<feature type="signal peptide" evidence="1">
    <location>
        <begin position="1"/>
        <end position="28"/>
    </location>
</feature>
<protein>
    <submittedName>
        <fullName evidence="2">DNA, contig: SP607</fullName>
    </submittedName>
</protein>
<dbReference type="AlphaFoldDB" id="A0A0C9NC08"/>
<reference evidence="2 3" key="1">
    <citation type="submission" date="2014-08" db="EMBL/GenBank/DDBJ databases">
        <title>Whole genome shotgun sequence of Sphingomonas paucimobilis NBRC 13935.</title>
        <authorList>
            <person name="Hosoyama A."/>
            <person name="Hashimoto M."/>
            <person name="Hosoyama Y."/>
            <person name="Noguchi M."/>
            <person name="Uohara A."/>
            <person name="Ohji S."/>
            <person name="Katano-Makiyama Y."/>
            <person name="Ichikawa N."/>
            <person name="Kimura A."/>
            <person name="Yamazoe A."/>
            <person name="Fujita N."/>
        </authorList>
    </citation>
    <scope>NUCLEOTIDE SEQUENCE [LARGE SCALE GENOMIC DNA]</scope>
    <source>
        <strain evidence="2 3">NBRC 13935</strain>
    </source>
</reference>
<evidence type="ECO:0000256" key="1">
    <source>
        <dbReference type="SAM" id="SignalP"/>
    </source>
</evidence>
<comment type="caution">
    <text evidence="2">The sequence shown here is derived from an EMBL/GenBank/DDBJ whole genome shotgun (WGS) entry which is preliminary data.</text>
</comment>
<evidence type="ECO:0000313" key="3">
    <source>
        <dbReference type="Proteomes" id="UP000032025"/>
    </source>
</evidence>
<keyword evidence="3" id="KW-1185">Reference proteome</keyword>
<evidence type="ECO:0000313" key="2">
    <source>
        <dbReference type="EMBL" id="GAN12278.1"/>
    </source>
</evidence>
<gene>
    <name evidence="2" type="ORF">SP6_07_00640</name>
</gene>
<feature type="chain" id="PRO_5002200349" evidence="1">
    <location>
        <begin position="29"/>
        <end position="139"/>
    </location>
</feature>
<organism evidence="2 3">
    <name type="scientific">Sphingomonas paucimobilis NBRC 13935</name>
    <dbReference type="NCBI Taxonomy" id="1219050"/>
    <lineage>
        <taxon>Bacteria</taxon>
        <taxon>Pseudomonadati</taxon>
        <taxon>Pseudomonadota</taxon>
        <taxon>Alphaproteobacteria</taxon>
        <taxon>Sphingomonadales</taxon>
        <taxon>Sphingomonadaceae</taxon>
        <taxon>Sphingomonas</taxon>
    </lineage>
</organism>
<name>A0A0C9NC08_SPHPI</name>
<sequence length="139" mass="14844">MVAAFAKHRPAMKSLLPLIVAAPLLALAACNSQPSQPEVVDTNPDPMANILANRAPVELPPAIKSDKTFRCKDQSLAFVTFFQGDKQVNVRLKQGDTPVKLTAPAAGEPLTAEGGWKMTGDEKNITLTTPKKAAQTCHI</sequence>
<dbReference type="PROSITE" id="PS51257">
    <property type="entry name" value="PROKAR_LIPOPROTEIN"/>
    <property type="match status" value="1"/>
</dbReference>
<proteinExistence type="predicted"/>
<keyword evidence="1" id="KW-0732">Signal</keyword>
<accession>A0A0C9NC08</accession>
<dbReference type="EMBL" id="BBJS01000007">
    <property type="protein sequence ID" value="GAN12278.1"/>
    <property type="molecule type" value="Genomic_DNA"/>
</dbReference>
<dbReference type="Proteomes" id="UP000032025">
    <property type="component" value="Unassembled WGS sequence"/>
</dbReference>